<dbReference type="Proteomes" id="UP000324897">
    <property type="component" value="Chromosome 1"/>
</dbReference>
<dbReference type="InterPro" id="IPR002182">
    <property type="entry name" value="NB-ARC"/>
</dbReference>
<dbReference type="Gramene" id="TVU32505">
    <property type="protein sequence ID" value="TVU32505"/>
    <property type="gene ID" value="EJB05_24236"/>
</dbReference>
<keyword evidence="1" id="KW-0677">Repeat</keyword>
<dbReference type="InterPro" id="IPR042197">
    <property type="entry name" value="Apaf_helical"/>
</dbReference>
<dbReference type="Pfam" id="PF00931">
    <property type="entry name" value="NB-ARC"/>
    <property type="match status" value="1"/>
</dbReference>
<dbReference type="EMBL" id="RWGY01000011">
    <property type="protein sequence ID" value="TVU32505.1"/>
    <property type="molecule type" value="Genomic_DNA"/>
</dbReference>
<dbReference type="OrthoDB" id="771937at2759"/>
<dbReference type="Gene3D" id="1.10.10.10">
    <property type="entry name" value="Winged helix-like DNA-binding domain superfamily/Winged helix DNA-binding domain"/>
    <property type="match status" value="1"/>
</dbReference>
<dbReference type="FunFam" id="3.40.50.300:FF:001091">
    <property type="entry name" value="Probable disease resistance protein At1g61300"/>
    <property type="match status" value="1"/>
</dbReference>
<dbReference type="GO" id="GO:0043531">
    <property type="term" value="F:ADP binding"/>
    <property type="evidence" value="ECO:0007669"/>
    <property type="project" value="InterPro"/>
</dbReference>
<gene>
    <name evidence="5" type="ORF">EJB05_24236</name>
</gene>
<evidence type="ECO:0000256" key="2">
    <source>
        <dbReference type="ARBA" id="ARBA00022821"/>
    </source>
</evidence>
<dbReference type="PANTHER" id="PTHR23155:SF1237">
    <property type="entry name" value="OS09G0365000 PROTEIN"/>
    <property type="match status" value="1"/>
</dbReference>
<dbReference type="SUPFAM" id="SSF52540">
    <property type="entry name" value="P-loop containing nucleoside triphosphate hydrolases"/>
    <property type="match status" value="1"/>
</dbReference>
<dbReference type="PRINTS" id="PR00364">
    <property type="entry name" value="DISEASERSIST"/>
</dbReference>
<comment type="caution">
    <text evidence="5">The sequence shown here is derived from an EMBL/GenBank/DDBJ whole genome shotgun (WGS) entry which is preliminary data.</text>
</comment>
<accession>A0A5J9V976</accession>
<evidence type="ECO:0000313" key="6">
    <source>
        <dbReference type="Proteomes" id="UP000324897"/>
    </source>
</evidence>
<dbReference type="Pfam" id="PF23559">
    <property type="entry name" value="WHD_DRP"/>
    <property type="match status" value="1"/>
</dbReference>
<dbReference type="InterPro" id="IPR044974">
    <property type="entry name" value="Disease_R_plants"/>
</dbReference>
<feature type="domain" description="Disease resistance protein winged helix" evidence="4">
    <location>
        <begin position="374"/>
        <end position="414"/>
    </location>
</feature>
<sequence>MDTCPIKIISGLNECVNFFQTARSIYHKWKGTNKPQEDGVVQQFQSKFKEDDVLRLHRDLQYLSDSLPAMYNLIDRAEWKIHEPVRPETTSLLTEEEVYGRKEELKKIIKLLDVPAGPKRRKKTINQPTIVSIPVLSIVGIGGIGKTTLAQNICNHPQVKCHFDQIIWICVSDDFGAKRLTKEAIQASGGKTEADNLDHLQRILAGIMKQKRFLIVLDDMWDDALKENGQCWKRFCAPFKNALQGSKILVTTRSQKVVDLVCTMEPFPLGGLRDDIFLDFFKHCVFGFDVSDIEPELESICNAILPKLRGSPLAAKTLGRLLAMNPDTRHWNNILSNELWELGQEVTEILPALRLSYMYLPFHLKRCFSFCATYPKDHQIDKDHVSEIWVAEGFVVPQGNISLLDIGSQYFQDLDLNKGTWMSILAARTGNEGREKCGSVRDCARAI</sequence>
<proteinExistence type="predicted"/>
<organism evidence="5 6">
    <name type="scientific">Eragrostis curvula</name>
    <name type="common">weeping love grass</name>
    <dbReference type="NCBI Taxonomy" id="38414"/>
    <lineage>
        <taxon>Eukaryota</taxon>
        <taxon>Viridiplantae</taxon>
        <taxon>Streptophyta</taxon>
        <taxon>Embryophyta</taxon>
        <taxon>Tracheophyta</taxon>
        <taxon>Spermatophyta</taxon>
        <taxon>Magnoliopsida</taxon>
        <taxon>Liliopsida</taxon>
        <taxon>Poales</taxon>
        <taxon>Poaceae</taxon>
        <taxon>PACMAD clade</taxon>
        <taxon>Chloridoideae</taxon>
        <taxon>Eragrostideae</taxon>
        <taxon>Eragrostidinae</taxon>
        <taxon>Eragrostis</taxon>
    </lineage>
</organism>
<protein>
    <submittedName>
        <fullName evidence="5">Uncharacterized protein</fullName>
    </submittedName>
</protein>
<reference evidence="5 6" key="1">
    <citation type="journal article" date="2019" name="Sci. Rep.">
        <title>A high-quality genome of Eragrostis curvula grass provides insights into Poaceae evolution and supports new strategies to enhance forage quality.</title>
        <authorList>
            <person name="Carballo J."/>
            <person name="Santos B.A.C.M."/>
            <person name="Zappacosta D."/>
            <person name="Garbus I."/>
            <person name="Selva J.P."/>
            <person name="Gallo C.A."/>
            <person name="Diaz A."/>
            <person name="Albertini E."/>
            <person name="Caccamo M."/>
            <person name="Echenique V."/>
        </authorList>
    </citation>
    <scope>NUCLEOTIDE SEQUENCE [LARGE SCALE GENOMIC DNA]</scope>
    <source>
        <strain evidence="6">cv. Victoria</strain>
        <tissue evidence="5">Leaf</tissue>
    </source>
</reference>
<dbReference type="Gene3D" id="1.10.8.430">
    <property type="entry name" value="Helical domain of apoptotic protease-activating factors"/>
    <property type="match status" value="1"/>
</dbReference>
<dbReference type="InterPro" id="IPR027417">
    <property type="entry name" value="P-loop_NTPase"/>
</dbReference>
<keyword evidence="6" id="KW-1185">Reference proteome</keyword>
<feature type="non-terminal residue" evidence="5">
    <location>
        <position position="447"/>
    </location>
</feature>
<dbReference type="GO" id="GO:0098542">
    <property type="term" value="P:defense response to other organism"/>
    <property type="evidence" value="ECO:0007669"/>
    <property type="project" value="TreeGrafter"/>
</dbReference>
<dbReference type="AlphaFoldDB" id="A0A5J9V976"/>
<evidence type="ECO:0000259" key="3">
    <source>
        <dbReference type="Pfam" id="PF00931"/>
    </source>
</evidence>
<name>A0A5J9V976_9POAL</name>
<evidence type="ECO:0000256" key="1">
    <source>
        <dbReference type="ARBA" id="ARBA00022737"/>
    </source>
</evidence>
<feature type="domain" description="NB-ARC" evidence="3">
    <location>
        <begin position="134"/>
        <end position="286"/>
    </location>
</feature>
<dbReference type="InterPro" id="IPR036388">
    <property type="entry name" value="WH-like_DNA-bd_sf"/>
</dbReference>
<evidence type="ECO:0000259" key="4">
    <source>
        <dbReference type="Pfam" id="PF23559"/>
    </source>
</evidence>
<evidence type="ECO:0000313" key="5">
    <source>
        <dbReference type="EMBL" id="TVU32505.1"/>
    </source>
</evidence>
<keyword evidence="2" id="KW-0611">Plant defense</keyword>
<dbReference type="InterPro" id="IPR058922">
    <property type="entry name" value="WHD_DRP"/>
</dbReference>
<dbReference type="Gene3D" id="3.40.50.300">
    <property type="entry name" value="P-loop containing nucleotide triphosphate hydrolases"/>
    <property type="match status" value="1"/>
</dbReference>
<dbReference type="PANTHER" id="PTHR23155">
    <property type="entry name" value="DISEASE RESISTANCE PROTEIN RP"/>
    <property type="match status" value="1"/>
</dbReference>